<accession>A0ABN8AQN6</accession>
<dbReference type="RefSeq" id="WP_239796818.1">
    <property type="nucleotide sequence ID" value="NZ_OU912926.1"/>
</dbReference>
<name>A0ABN8AQN6_9PROT</name>
<sequence length="204" mass="21760">MTYSNLNAVIDMVAHGELQGLKASYPGNESRFSVYKHFGAEETAPVSLAATPSSSGVELAHAKAGDKANREQLDKLLAYARKKMNLAFWIKQGGAIGAVLTSAITAYLAWTEEGKSNSTFLTALAAVAGSLVATLSELVIKSPSGVSIASPNEFAKLVALRMDAERIKLSLARMSVGSVNEVELNIMLHDQDEIALQVMRYSIA</sequence>
<evidence type="ECO:0000313" key="3">
    <source>
        <dbReference type="Proteomes" id="UP000839052"/>
    </source>
</evidence>
<keyword evidence="1" id="KW-1133">Transmembrane helix</keyword>
<reference evidence="2 3" key="1">
    <citation type="submission" date="2021-10" db="EMBL/GenBank/DDBJ databases">
        <authorList>
            <person name="Koch H."/>
        </authorList>
    </citation>
    <scope>NUCLEOTIDE SEQUENCE [LARGE SCALE GENOMIC DNA]</scope>
    <source>
        <strain evidence="2">6680</strain>
    </source>
</reference>
<feature type="transmembrane region" description="Helical" evidence="1">
    <location>
        <begin position="86"/>
        <end position="108"/>
    </location>
</feature>
<keyword evidence="3" id="KW-1185">Reference proteome</keyword>
<feature type="transmembrane region" description="Helical" evidence="1">
    <location>
        <begin position="120"/>
        <end position="140"/>
    </location>
</feature>
<dbReference type="Proteomes" id="UP000839052">
    <property type="component" value="Chromosome"/>
</dbReference>
<evidence type="ECO:0000256" key="1">
    <source>
        <dbReference type="SAM" id="Phobius"/>
    </source>
</evidence>
<evidence type="ECO:0008006" key="4">
    <source>
        <dbReference type="Google" id="ProtNLM"/>
    </source>
</evidence>
<dbReference type="EMBL" id="OU912926">
    <property type="protein sequence ID" value="CAG9932958.1"/>
    <property type="molecule type" value="Genomic_DNA"/>
</dbReference>
<proteinExistence type="predicted"/>
<organism evidence="2 3">
    <name type="scientific">Candidatus Nitrotoga arctica</name>
    <dbReference type="NCBI Taxonomy" id="453162"/>
    <lineage>
        <taxon>Bacteria</taxon>
        <taxon>Pseudomonadati</taxon>
        <taxon>Pseudomonadota</taxon>
        <taxon>Betaproteobacteria</taxon>
        <taxon>Nitrosomonadales</taxon>
        <taxon>Gallionellaceae</taxon>
        <taxon>Candidatus Nitrotoga</taxon>
    </lineage>
</organism>
<keyword evidence="1" id="KW-0812">Transmembrane</keyword>
<protein>
    <recommendedName>
        <fullName evidence="4">SMODS and SLOG-associating 2TM effector domain-containing protein</fullName>
    </recommendedName>
</protein>
<keyword evidence="1" id="KW-0472">Membrane</keyword>
<evidence type="ECO:0000313" key="2">
    <source>
        <dbReference type="EMBL" id="CAG9932958.1"/>
    </source>
</evidence>
<gene>
    <name evidence="2" type="ORF">NTG6680_1705</name>
</gene>